<protein>
    <recommendedName>
        <fullName evidence="3">F-box domain-containing protein</fullName>
    </recommendedName>
</protein>
<organism evidence="1 2">
    <name type="scientific">Coleophoma crateriformis</name>
    <dbReference type="NCBI Taxonomy" id="565419"/>
    <lineage>
        <taxon>Eukaryota</taxon>
        <taxon>Fungi</taxon>
        <taxon>Dikarya</taxon>
        <taxon>Ascomycota</taxon>
        <taxon>Pezizomycotina</taxon>
        <taxon>Leotiomycetes</taxon>
        <taxon>Helotiales</taxon>
        <taxon>Dermateaceae</taxon>
        <taxon>Coleophoma</taxon>
    </lineage>
</organism>
<sequence length="444" mass="50822">MDAMPPEILRILINSTEQADLPSLRLTSKALSSPATARQFEKLHVTPFETSLASYTSILTDPNLSAYVRTVKFTTSEDPNDDDRSDANESELPEDYENALTSVNQFPNLKGIEMEFSIVCSSPSEENWYLSSAAESIDFRFEVLKSLISALDSPQRSGIRSLSLKNLQNFNDERLVNNPEFLATLASLSELRLKIVTQYIDSSPENNWSLPEMHQFFKELPDVWLKPAAENLESLTIHADTYWGYIPKSDFRSLKFPKLRRLELGNYAFSHEWQLEWIISHGETLEELILDDCPIVSYTYNYGSLDDENYPVNPLEDTAEAYQCEYPRSWSHFFTNMKETLPKLKHFKMGSGDWDEGKNFDGAKWKHIGLTHHSKMPDDPYYGDESYMGFDRGTGPSPWLTLQSYAECVDDRETPQAVHEKGSFNAKEDEIAYQALLDTIKTRS</sequence>
<keyword evidence="2" id="KW-1185">Reference proteome</keyword>
<name>A0A3D8SMF5_9HELO</name>
<dbReference type="Gene3D" id="3.80.10.10">
    <property type="entry name" value="Ribonuclease Inhibitor"/>
    <property type="match status" value="1"/>
</dbReference>
<evidence type="ECO:0000313" key="2">
    <source>
        <dbReference type="Proteomes" id="UP000256328"/>
    </source>
</evidence>
<dbReference type="EMBL" id="PDLN01000004">
    <property type="protein sequence ID" value="RDW87364.1"/>
    <property type="molecule type" value="Genomic_DNA"/>
</dbReference>
<dbReference type="PANTHER" id="PTHR42057">
    <property type="entry name" value="F-BOX DOMAIN PROTEIN (AFU_ORTHOLOGUE AFUA_4G00200)"/>
    <property type="match status" value="1"/>
</dbReference>
<evidence type="ECO:0000313" key="1">
    <source>
        <dbReference type="EMBL" id="RDW87364.1"/>
    </source>
</evidence>
<dbReference type="AlphaFoldDB" id="A0A3D8SMF5"/>
<dbReference type="Proteomes" id="UP000256328">
    <property type="component" value="Unassembled WGS sequence"/>
</dbReference>
<dbReference type="PANTHER" id="PTHR42057:SF2">
    <property type="entry name" value="F-BOX DOMAIN PROTEIN (AFU_ORTHOLOGUE AFUA_4G00200)-RELATED"/>
    <property type="match status" value="1"/>
</dbReference>
<comment type="caution">
    <text evidence="1">The sequence shown here is derived from an EMBL/GenBank/DDBJ whole genome shotgun (WGS) entry which is preliminary data.</text>
</comment>
<reference evidence="1 2" key="1">
    <citation type="journal article" date="2018" name="IMA Fungus">
        <title>IMA Genome-F 9: Draft genome sequence of Annulohypoxylon stygium, Aspergillus mulundensis, Berkeleyomyces basicola (syn. Thielaviopsis basicola), Ceratocystis smalleyi, two Cercospora beticola strains, Coleophoma cylindrospora, Fusarium fracticaudum, Phialophora cf. hyalina, and Morchella septimelata.</title>
        <authorList>
            <person name="Wingfield B.D."/>
            <person name="Bills G.F."/>
            <person name="Dong Y."/>
            <person name="Huang W."/>
            <person name="Nel W.J."/>
            <person name="Swalarsk-Parry B.S."/>
            <person name="Vaghefi N."/>
            <person name="Wilken P.M."/>
            <person name="An Z."/>
            <person name="de Beer Z.W."/>
            <person name="De Vos L."/>
            <person name="Chen L."/>
            <person name="Duong T.A."/>
            <person name="Gao Y."/>
            <person name="Hammerbacher A."/>
            <person name="Kikkert J.R."/>
            <person name="Li Y."/>
            <person name="Li H."/>
            <person name="Li K."/>
            <person name="Li Q."/>
            <person name="Liu X."/>
            <person name="Ma X."/>
            <person name="Naidoo K."/>
            <person name="Pethybridge S.J."/>
            <person name="Sun J."/>
            <person name="Steenkamp E.T."/>
            <person name="van der Nest M.A."/>
            <person name="van Wyk S."/>
            <person name="Wingfield M.J."/>
            <person name="Xiong C."/>
            <person name="Yue Q."/>
            <person name="Zhang X."/>
        </authorList>
    </citation>
    <scope>NUCLEOTIDE SEQUENCE [LARGE SCALE GENOMIC DNA]</scope>
    <source>
        <strain evidence="1 2">BP5796</strain>
    </source>
</reference>
<dbReference type="SUPFAM" id="SSF52047">
    <property type="entry name" value="RNI-like"/>
    <property type="match status" value="1"/>
</dbReference>
<dbReference type="InterPro" id="IPR032675">
    <property type="entry name" value="LRR_dom_sf"/>
</dbReference>
<gene>
    <name evidence="1" type="ORF">BP5796_03058</name>
</gene>
<accession>A0A3D8SMF5</accession>
<dbReference type="OrthoDB" id="3140657at2759"/>
<proteinExistence type="predicted"/>
<evidence type="ECO:0008006" key="3">
    <source>
        <dbReference type="Google" id="ProtNLM"/>
    </source>
</evidence>